<evidence type="ECO:0000256" key="5">
    <source>
        <dbReference type="ARBA" id="ARBA00022792"/>
    </source>
</evidence>
<keyword evidence="5" id="KW-0999">Mitochondrion inner membrane</keyword>
<evidence type="ECO:0000256" key="9">
    <source>
        <dbReference type="SAM" id="Phobius"/>
    </source>
</evidence>
<dbReference type="Proteomes" id="UP000290289">
    <property type="component" value="Chromosome 4"/>
</dbReference>
<evidence type="ECO:0000256" key="7">
    <source>
        <dbReference type="ARBA" id="ARBA00023128"/>
    </source>
</evidence>
<evidence type="ECO:0000313" key="10">
    <source>
        <dbReference type="EMBL" id="RXI00798.1"/>
    </source>
</evidence>
<dbReference type="STRING" id="3750.A0A498K0I5"/>
<evidence type="ECO:0000256" key="6">
    <source>
        <dbReference type="ARBA" id="ARBA00022989"/>
    </source>
</evidence>
<protein>
    <recommendedName>
        <fullName evidence="12">Cytochrome c oxidase subunit 5C</fullName>
    </recommendedName>
</protein>
<proteinExistence type="inferred from homology"/>
<evidence type="ECO:0000256" key="8">
    <source>
        <dbReference type="ARBA" id="ARBA00023136"/>
    </source>
</evidence>
<keyword evidence="6 9" id="KW-1133">Transmembrane helix</keyword>
<gene>
    <name evidence="10" type="ORF">DVH24_001032</name>
</gene>
<keyword evidence="4 9" id="KW-0812">Transmembrane</keyword>
<evidence type="ECO:0000256" key="4">
    <source>
        <dbReference type="ARBA" id="ARBA00022692"/>
    </source>
</evidence>
<feature type="transmembrane region" description="Helical" evidence="9">
    <location>
        <begin position="20"/>
        <end position="37"/>
    </location>
</feature>
<reference evidence="10 11" key="1">
    <citation type="submission" date="2018-10" db="EMBL/GenBank/DDBJ databases">
        <title>A high-quality apple genome assembly.</title>
        <authorList>
            <person name="Hu J."/>
        </authorList>
    </citation>
    <scope>NUCLEOTIDE SEQUENCE [LARGE SCALE GENOMIC DNA]</scope>
    <source>
        <strain evidence="11">cv. HFTH1</strain>
        <tissue evidence="10">Young leaf</tissue>
    </source>
</reference>
<dbReference type="EMBL" id="RDQH01000330">
    <property type="protein sequence ID" value="RXI00798.1"/>
    <property type="molecule type" value="Genomic_DNA"/>
</dbReference>
<sequence>MAAGRVPHPPLKGPNLVKEIAMGIAVAMVAAMPWKMYQWDLQKRTRTMYELLDKGEATVVAQE</sequence>
<evidence type="ECO:0000256" key="2">
    <source>
        <dbReference type="ARBA" id="ARBA00004273"/>
    </source>
</evidence>
<comment type="caution">
    <text evidence="10">The sequence shown here is derived from an EMBL/GenBank/DDBJ whole genome shotgun (WGS) entry which is preliminary data.</text>
</comment>
<accession>A0A498K0I5</accession>
<evidence type="ECO:0000256" key="1">
    <source>
        <dbReference type="ARBA" id="ARBA00002480"/>
    </source>
</evidence>
<keyword evidence="8 9" id="KW-0472">Membrane</keyword>
<dbReference type="PANTHER" id="PTHR34372">
    <property type="entry name" value="CYTOCHROME C OXIDASE SUBUNIT 5C-2-RELATED"/>
    <property type="match status" value="1"/>
</dbReference>
<dbReference type="InterPro" id="IPR008432">
    <property type="entry name" value="COX5C"/>
</dbReference>
<keyword evidence="7" id="KW-0496">Mitochondrion</keyword>
<comment type="function">
    <text evidence="1">This protein is one of the nuclear-coded polypeptide chains of cytochrome c oxidase, the terminal oxidase in mitochondrial electron transport.</text>
</comment>
<dbReference type="AlphaFoldDB" id="A0A498K0I5"/>
<organism evidence="10 11">
    <name type="scientific">Malus domestica</name>
    <name type="common">Apple</name>
    <name type="synonym">Pyrus malus</name>
    <dbReference type="NCBI Taxonomy" id="3750"/>
    <lineage>
        <taxon>Eukaryota</taxon>
        <taxon>Viridiplantae</taxon>
        <taxon>Streptophyta</taxon>
        <taxon>Embryophyta</taxon>
        <taxon>Tracheophyta</taxon>
        <taxon>Spermatophyta</taxon>
        <taxon>Magnoliopsida</taxon>
        <taxon>eudicotyledons</taxon>
        <taxon>Gunneridae</taxon>
        <taxon>Pentapetalae</taxon>
        <taxon>rosids</taxon>
        <taxon>fabids</taxon>
        <taxon>Rosales</taxon>
        <taxon>Rosaceae</taxon>
        <taxon>Amygdaloideae</taxon>
        <taxon>Maleae</taxon>
        <taxon>Malus</taxon>
    </lineage>
</organism>
<comment type="similarity">
    <text evidence="3">Belongs to the cytochrome c oxidase subunit 5C family.</text>
</comment>
<comment type="subcellular location">
    <subcellularLocation>
        <location evidence="2">Mitochondrion inner membrane</location>
    </subcellularLocation>
</comment>
<keyword evidence="11" id="KW-1185">Reference proteome</keyword>
<evidence type="ECO:0000256" key="3">
    <source>
        <dbReference type="ARBA" id="ARBA00009591"/>
    </source>
</evidence>
<evidence type="ECO:0000313" key="11">
    <source>
        <dbReference type="Proteomes" id="UP000290289"/>
    </source>
</evidence>
<dbReference type="PANTHER" id="PTHR34372:SF2">
    <property type="entry name" value="CYTOCHROME C OXIDASE SUBUNIT 5C-2-RELATED"/>
    <property type="match status" value="1"/>
</dbReference>
<dbReference type="SMR" id="A0A498K0I5"/>
<dbReference type="GO" id="GO:0005743">
    <property type="term" value="C:mitochondrial inner membrane"/>
    <property type="evidence" value="ECO:0007669"/>
    <property type="project" value="UniProtKB-SubCell"/>
</dbReference>
<name>A0A498K0I5_MALDO</name>
<dbReference type="Gramene" id="mRNA:MD04G0037800">
    <property type="protein sequence ID" value="CDS:MD04G0037800.1"/>
    <property type="gene ID" value="MD04G0037800"/>
</dbReference>
<evidence type="ECO:0008006" key="12">
    <source>
        <dbReference type="Google" id="ProtNLM"/>
    </source>
</evidence>